<dbReference type="Proteomes" id="UP000242501">
    <property type="component" value="Unassembled WGS sequence"/>
</dbReference>
<dbReference type="Gene3D" id="3.40.50.1820">
    <property type="entry name" value="alpha/beta hydrolase"/>
    <property type="match status" value="1"/>
</dbReference>
<evidence type="ECO:0000313" key="2">
    <source>
        <dbReference type="EMBL" id="SDC09416.1"/>
    </source>
</evidence>
<dbReference type="InterPro" id="IPR000073">
    <property type="entry name" value="AB_hydrolase_1"/>
</dbReference>
<protein>
    <submittedName>
        <fullName evidence="2">Non-heme chloroperoxidase</fullName>
    </submittedName>
</protein>
<evidence type="ECO:0000313" key="3">
    <source>
        <dbReference type="Proteomes" id="UP000242501"/>
    </source>
</evidence>
<dbReference type="SUPFAM" id="SSF53474">
    <property type="entry name" value="alpha/beta-Hydrolases"/>
    <property type="match status" value="1"/>
</dbReference>
<dbReference type="Pfam" id="PF00561">
    <property type="entry name" value="Abhydrolase_1"/>
    <property type="match status" value="1"/>
</dbReference>
<reference evidence="3" key="1">
    <citation type="submission" date="2016-09" db="EMBL/GenBank/DDBJ databases">
        <authorList>
            <person name="Varghese N."/>
            <person name="Submissions S."/>
        </authorList>
    </citation>
    <scope>NUCLEOTIDE SEQUENCE [LARGE SCALE GENOMIC DNA]</scope>
    <source>
        <strain evidence="3">ANC 4422</strain>
    </source>
</reference>
<gene>
    <name evidence="2" type="ORF">SAMN05421733_10924</name>
</gene>
<keyword evidence="2" id="KW-0560">Oxidoreductase</keyword>
<dbReference type="InterPro" id="IPR029058">
    <property type="entry name" value="AB_hydrolase_fold"/>
</dbReference>
<dbReference type="PANTHER" id="PTHR43433:SF3">
    <property type="entry name" value="NON-HEME CHLOROPEROXIDASE"/>
    <property type="match status" value="1"/>
</dbReference>
<dbReference type="AlphaFoldDB" id="A0A1G6IUG7"/>
<dbReference type="PRINTS" id="PR00111">
    <property type="entry name" value="ABHYDROLASE"/>
</dbReference>
<proteinExistence type="predicted"/>
<dbReference type="STRING" id="1219383.SAMN05421733_10924"/>
<accession>A0A1G6IUG7</accession>
<evidence type="ECO:0000259" key="1">
    <source>
        <dbReference type="Pfam" id="PF00561"/>
    </source>
</evidence>
<dbReference type="InterPro" id="IPR050471">
    <property type="entry name" value="AB_hydrolase"/>
</dbReference>
<dbReference type="EMBL" id="FMYL01000009">
    <property type="protein sequence ID" value="SDC09416.1"/>
    <property type="molecule type" value="Genomic_DNA"/>
</dbReference>
<keyword evidence="2" id="KW-0575">Peroxidase</keyword>
<sequence>MPYIKRNDELELFYKDWGRKDAQAIFFHHGWPLSADDWDNQLLFFLNKGYRVIASDRRGHGRSSQIDTGHDMDHYADDVAHIVSELNLENVIHVGHSAGGGQIVRYVAKHGPEKTAKIVLIGAVPPLMVQTEANPNGLPKETFDGFQVQLATNRAHFFKELPSGPFYGYNTAPETTDEAVIQNWWRQAMMGGAKAQYDGIVAFSQTDFTNDLKGIDLPCLIMHGDADQVVPYKTSSVLAHDLVKNSVLKIYEGLSHGMPTINHDIINADILTFIEH</sequence>
<dbReference type="PANTHER" id="PTHR43433">
    <property type="entry name" value="HYDROLASE, ALPHA/BETA FOLD FAMILY PROTEIN"/>
    <property type="match status" value="1"/>
</dbReference>
<organism evidence="2 3">
    <name type="scientific">Acinetobacter boissieri</name>
    <dbReference type="NCBI Taxonomy" id="1219383"/>
    <lineage>
        <taxon>Bacteria</taxon>
        <taxon>Pseudomonadati</taxon>
        <taxon>Pseudomonadota</taxon>
        <taxon>Gammaproteobacteria</taxon>
        <taxon>Moraxellales</taxon>
        <taxon>Moraxellaceae</taxon>
        <taxon>Acinetobacter</taxon>
    </lineage>
</organism>
<dbReference type="RefSeq" id="WP_092749149.1">
    <property type="nucleotide sequence ID" value="NZ_FMYL01000009.1"/>
</dbReference>
<dbReference type="OrthoDB" id="9779853at2"/>
<feature type="domain" description="AB hydrolase-1" evidence="1">
    <location>
        <begin position="24"/>
        <end position="245"/>
    </location>
</feature>
<keyword evidence="3" id="KW-1185">Reference proteome</keyword>
<dbReference type="GO" id="GO:0004601">
    <property type="term" value="F:peroxidase activity"/>
    <property type="evidence" value="ECO:0007669"/>
    <property type="project" value="UniProtKB-KW"/>
</dbReference>
<name>A0A1G6IUG7_9GAMM</name>